<dbReference type="Proteomes" id="UP000447355">
    <property type="component" value="Unassembled WGS sequence"/>
</dbReference>
<organism evidence="2 3">
    <name type="scientific">Duganella vulcania</name>
    <dbReference type="NCBI Taxonomy" id="2692166"/>
    <lineage>
        <taxon>Bacteria</taxon>
        <taxon>Pseudomonadati</taxon>
        <taxon>Pseudomonadota</taxon>
        <taxon>Betaproteobacteria</taxon>
        <taxon>Burkholderiales</taxon>
        <taxon>Oxalobacteraceae</taxon>
        <taxon>Telluria group</taxon>
        <taxon>Duganella</taxon>
    </lineage>
</organism>
<protein>
    <submittedName>
        <fullName evidence="2">Uncharacterized protein</fullName>
    </submittedName>
</protein>
<feature type="transmembrane region" description="Helical" evidence="1">
    <location>
        <begin position="73"/>
        <end position="92"/>
    </location>
</feature>
<comment type="caution">
    <text evidence="2">The sequence shown here is derived from an EMBL/GenBank/DDBJ whole genome shotgun (WGS) entry which is preliminary data.</text>
</comment>
<dbReference type="EMBL" id="WWCX01000001">
    <property type="protein sequence ID" value="MYM92442.1"/>
    <property type="molecule type" value="Genomic_DNA"/>
</dbReference>
<reference evidence="2" key="1">
    <citation type="submission" date="2019-12" db="EMBL/GenBank/DDBJ databases">
        <title>Novel species isolated from a subtropical stream in China.</title>
        <authorList>
            <person name="Lu H."/>
        </authorList>
    </citation>
    <scope>NUCLEOTIDE SEQUENCE [LARGE SCALE GENOMIC DNA]</scope>
    <source>
        <strain evidence="2">FT81W</strain>
    </source>
</reference>
<keyword evidence="1" id="KW-0812">Transmembrane</keyword>
<name>A0A845GGA9_9BURK</name>
<gene>
    <name evidence="2" type="ORF">GTP90_01045</name>
</gene>
<evidence type="ECO:0000313" key="3">
    <source>
        <dbReference type="Proteomes" id="UP000447355"/>
    </source>
</evidence>
<keyword evidence="1" id="KW-1133">Transmembrane helix</keyword>
<accession>A0A845GGA9</accession>
<dbReference type="RefSeq" id="WP_161081711.1">
    <property type="nucleotide sequence ID" value="NZ_WWCX01000001.1"/>
</dbReference>
<evidence type="ECO:0000313" key="2">
    <source>
        <dbReference type="EMBL" id="MYM92442.1"/>
    </source>
</evidence>
<sequence length="107" mass="11558">MRTLVGLLDRAALTLQEGLLTAALGDRCSVILVLLVTAVYPDSLAVCFWLGLWNLLGFDSVSPKSVGMSIHQFHALAIAVMLVGVLGIFSNLRKMASRPPVRDTVHQ</sequence>
<feature type="transmembrane region" description="Helical" evidence="1">
    <location>
        <begin position="30"/>
        <end position="53"/>
    </location>
</feature>
<proteinExistence type="predicted"/>
<evidence type="ECO:0000256" key="1">
    <source>
        <dbReference type="SAM" id="Phobius"/>
    </source>
</evidence>
<dbReference type="AlphaFoldDB" id="A0A845GGA9"/>
<keyword evidence="1" id="KW-0472">Membrane</keyword>